<dbReference type="Proteomes" id="UP001153714">
    <property type="component" value="Chromosome 1"/>
</dbReference>
<gene>
    <name evidence="2" type="ORF">DIATSA_LOCUS558</name>
</gene>
<evidence type="ECO:0000313" key="3">
    <source>
        <dbReference type="Proteomes" id="UP001153714"/>
    </source>
</evidence>
<proteinExistence type="predicted"/>
<accession>A0A9N9N428</accession>
<feature type="region of interest" description="Disordered" evidence="1">
    <location>
        <begin position="114"/>
        <end position="159"/>
    </location>
</feature>
<evidence type="ECO:0000313" key="2">
    <source>
        <dbReference type="EMBL" id="CAG9782285.1"/>
    </source>
</evidence>
<dbReference type="OrthoDB" id="206339at2759"/>
<reference evidence="2" key="1">
    <citation type="submission" date="2021-12" db="EMBL/GenBank/DDBJ databases">
        <authorList>
            <person name="King R."/>
        </authorList>
    </citation>
    <scope>NUCLEOTIDE SEQUENCE</scope>
</reference>
<reference evidence="2" key="2">
    <citation type="submission" date="2022-10" db="EMBL/GenBank/DDBJ databases">
        <authorList>
            <consortium name="ENA_rothamsted_submissions"/>
            <consortium name="culmorum"/>
            <person name="King R."/>
        </authorList>
    </citation>
    <scope>NUCLEOTIDE SEQUENCE</scope>
</reference>
<dbReference type="EMBL" id="OU893332">
    <property type="protein sequence ID" value="CAG9782285.1"/>
    <property type="molecule type" value="Genomic_DNA"/>
</dbReference>
<keyword evidence="3" id="KW-1185">Reference proteome</keyword>
<sequence length="240" mass="28117">MIINDIVLRTLYRIFCLALLYILSLTDLQLKDTIVQHDELESTRKNTKDSEYDRYRTILNTLTNYKNKALTNSRPIPLAYTKLESQLKESQNRHNYYLETPLAEFRKLYHSQRSPVSEKSLENKSSGENDVDNLQITSEDKVHDNTEPRIRSARKPKNKEDELEILKDNLTKMYNLKQNHIENEIIPIQETVDDDMDNLDVIKTTENILEVESIISEQTKNNKEGEEAGRELLLVFICNK</sequence>
<dbReference type="AlphaFoldDB" id="A0A9N9N428"/>
<feature type="compositionally biased region" description="Basic and acidic residues" evidence="1">
    <location>
        <begin position="138"/>
        <end position="150"/>
    </location>
</feature>
<organism evidence="2 3">
    <name type="scientific">Diatraea saccharalis</name>
    <name type="common">sugarcane borer</name>
    <dbReference type="NCBI Taxonomy" id="40085"/>
    <lineage>
        <taxon>Eukaryota</taxon>
        <taxon>Metazoa</taxon>
        <taxon>Ecdysozoa</taxon>
        <taxon>Arthropoda</taxon>
        <taxon>Hexapoda</taxon>
        <taxon>Insecta</taxon>
        <taxon>Pterygota</taxon>
        <taxon>Neoptera</taxon>
        <taxon>Endopterygota</taxon>
        <taxon>Lepidoptera</taxon>
        <taxon>Glossata</taxon>
        <taxon>Ditrysia</taxon>
        <taxon>Pyraloidea</taxon>
        <taxon>Crambidae</taxon>
        <taxon>Crambinae</taxon>
        <taxon>Diatraea</taxon>
    </lineage>
</organism>
<feature type="compositionally biased region" description="Polar residues" evidence="1">
    <location>
        <begin position="128"/>
        <end position="137"/>
    </location>
</feature>
<protein>
    <submittedName>
        <fullName evidence="2">Uncharacterized protein</fullName>
    </submittedName>
</protein>
<name>A0A9N9N428_9NEOP</name>
<evidence type="ECO:0000256" key="1">
    <source>
        <dbReference type="SAM" id="MobiDB-lite"/>
    </source>
</evidence>